<protein>
    <submittedName>
        <fullName evidence="1">Rrf2 family transcriptional regulator</fullName>
    </submittedName>
</protein>
<evidence type="ECO:0000313" key="2">
    <source>
        <dbReference type="Proteomes" id="UP000724657"/>
    </source>
</evidence>
<reference evidence="1" key="2">
    <citation type="submission" date="2021-04" db="EMBL/GenBank/DDBJ databases">
        <authorList>
            <person name="Gilroy R."/>
        </authorList>
    </citation>
    <scope>NUCLEOTIDE SEQUENCE</scope>
    <source>
        <strain evidence="1">A6-441</strain>
    </source>
</reference>
<reference evidence="1" key="1">
    <citation type="journal article" date="2021" name="PeerJ">
        <title>Extensive microbial diversity within the chicken gut microbiome revealed by metagenomics and culture.</title>
        <authorList>
            <person name="Gilroy R."/>
            <person name="Ravi A."/>
            <person name="Getino M."/>
            <person name="Pursley I."/>
            <person name="Horton D.L."/>
            <person name="Alikhan N.F."/>
            <person name="Baker D."/>
            <person name="Gharbi K."/>
            <person name="Hall N."/>
            <person name="Watson M."/>
            <person name="Adriaenssens E.M."/>
            <person name="Foster-Nyarko E."/>
            <person name="Jarju S."/>
            <person name="Secka A."/>
            <person name="Antonio M."/>
            <person name="Oren A."/>
            <person name="Chaudhuri R.R."/>
            <person name="La Ragione R."/>
            <person name="Hildebrand F."/>
            <person name="Pallen M.J."/>
        </authorList>
    </citation>
    <scope>NUCLEOTIDE SEQUENCE</scope>
    <source>
        <strain evidence="1">A6-441</strain>
    </source>
</reference>
<dbReference type="GO" id="GO:0005829">
    <property type="term" value="C:cytosol"/>
    <property type="evidence" value="ECO:0007669"/>
    <property type="project" value="TreeGrafter"/>
</dbReference>
<gene>
    <name evidence="1" type="ORF">IAA47_07565</name>
</gene>
<dbReference type="Proteomes" id="UP000724657">
    <property type="component" value="Unassembled WGS sequence"/>
</dbReference>
<dbReference type="Pfam" id="PF02082">
    <property type="entry name" value="Rrf2"/>
    <property type="match status" value="1"/>
</dbReference>
<dbReference type="PANTHER" id="PTHR33221">
    <property type="entry name" value="WINGED HELIX-TURN-HELIX TRANSCRIPTIONAL REGULATOR, RRF2 FAMILY"/>
    <property type="match status" value="1"/>
</dbReference>
<dbReference type="Gene3D" id="1.10.10.10">
    <property type="entry name" value="Winged helix-like DNA-binding domain superfamily/Winged helix DNA-binding domain"/>
    <property type="match status" value="1"/>
</dbReference>
<dbReference type="NCBIfam" id="TIGR00738">
    <property type="entry name" value="rrf2_super"/>
    <property type="match status" value="1"/>
</dbReference>
<proteinExistence type="predicted"/>
<sequence length="142" mass="16322">MRIKNEIEYVMRILLYLTKYGENRIVPSNEISEAEDIPHLFSLRILKKLEKAGLVKIFKGAKGGYQLTKPSEEITLRDAVETIEPIICIKDCVNDPGSCNLRRGNCALHRAFGDIQREFIKKLESRNFKELAEETYSEGTCR</sequence>
<dbReference type="InterPro" id="IPR036388">
    <property type="entry name" value="WH-like_DNA-bd_sf"/>
</dbReference>
<accession>A0A9E2KYK9</accession>
<name>A0A9E2KYK9_9FUSO</name>
<dbReference type="EMBL" id="JAHLFN010000068">
    <property type="protein sequence ID" value="MBU3842823.1"/>
    <property type="molecule type" value="Genomic_DNA"/>
</dbReference>
<dbReference type="SUPFAM" id="SSF46785">
    <property type="entry name" value="Winged helix' DNA-binding domain"/>
    <property type="match status" value="1"/>
</dbReference>
<evidence type="ECO:0000313" key="1">
    <source>
        <dbReference type="EMBL" id="MBU3842823.1"/>
    </source>
</evidence>
<dbReference type="AlphaFoldDB" id="A0A9E2KYK9"/>
<organism evidence="1 2">
    <name type="scientific">Candidatus Fusobacterium pullicola</name>
    <dbReference type="NCBI Taxonomy" id="2838601"/>
    <lineage>
        <taxon>Bacteria</taxon>
        <taxon>Fusobacteriati</taxon>
        <taxon>Fusobacteriota</taxon>
        <taxon>Fusobacteriia</taxon>
        <taxon>Fusobacteriales</taxon>
        <taxon>Fusobacteriaceae</taxon>
        <taxon>Fusobacterium</taxon>
    </lineage>
</organism>
<dbReference type="InterPro" id="IPR000944">
    <property type="entry name" value="Tscrpt_reg_Rrf2"/>
</dbReference>
<dbReference type="InterPro" id="IPR036390">
    <property type="entry name" value="WH_DNA-bd_sf"/>
</dbReference>
<comment type="caution">
    <text evidence="1">The sequence shown here is derived from an EMBL/GenBank/DDBJ whole genome shotgun (WGS) entry which is preliminary data.</text>
</comment>
<dbReference type="GO" id="GO:0003700">
    <property type="term" value="F:DNA-binding transcription factor activity"/>
    <property type="evidence" value="ECO:0007669"/>
    <property type="project" value="TreeGrafter"/>
</dbReference>
<dbReference type="PANTHER" id="PTHR33221:SF2">
    <property type="entry name" value="TRANSCRIPTIONAL REGULATOR"/>
    <property type="match status" value="1"/>
</dbReference>
<dbReference type="PROSITE" id="PS51197">
    <property type="entry name" value="HTH_RRF2_2"/>
    <property type="match status" value="1"/>
</dbReference>